<feature type="compositionally biased region" description="Basic and acidic residues" evidence="1">
    <location>
        <begin position="80"/>
        <end position="99"/>
    </location>
</feature>
<reference evidence="2" key="1">
    <citation type="submission" date="2014-05" db="EMBL/GenBank/DDBJ databases">
        <authorList>
            <person name="Horn Fabian"/>
        </authorList>
    </citation>
    <scope>NUCLEOTIDE SEQUENCE</scope>
</reference>
<proteinExistence type="predicted"/>
<sequence>MLGAGQVSHLAGAELVRNIQVPVSDNARRTALDLGPLPAADRPTADRPTADRLVLCGDPVIFPLRPLLSGPRRGTLAQAEESREGTDERRLRAGRDQDP</sequence>
<dbReference type="HOGENOM" id="CLU_2318923_0_0_11"/>
<evidence type="ECO:0000313" key="2">
    <source>
        <dbReference type="EMBL" id="CDR02976.1"/>
    </source>
</evidence>
<feature type="region of interest" description="Disordered" evidence="1">
    <location>
        <begin position="25"/>
        <end position="48"/>
    </location>
</feature>
<dbReference type="GeneID" id="32473375"/>
<organism evidence="2">
    <name type="scientific">Streptomyces iranensis</name>
    <dbReference type="NCBI Taxonomy" id="576784"/>
    <lineage>
        <taxon>Bacteria</taxon>
        <taxon>Bacillati</taxon>
        <taxon>Actinomycetota</taxon>
        <taxon>Actinomycetes</taxon>
        <taxon>Kitasatosporales</taxon>
        <taxon>Streptomycetaceae</taxon>
        <taxon>Streptomyces</taxon>
        <taxon>Streptomyces violaceusniger group</taxon>
    </lineage>
</organism>
<gene>
    <name evidence="2" type="ORF">SIRAN1007</name>
</gene>
<accession>A0A060ZKM7</accession>
<feature type="region of interest" description="Disordered" evidence="1">
    <location>
        <begin position="66"/>
        <end position="99"/>
    </location>
</feature>
<dbReference type="PATRIC" id="fig|576784.4.peg.907"/>
<dbReference type="AlphaFoldDB" id="A0A060ZKM7"/>
<name>A0A060ZKM7_9ACTN</name>
<protein>
    <submittedName>
        <fullName evidence="2">Uncharacterized protein</fullName>
    </submittedName>
</protein>
<dbReference type="EMBL" id="LK022848">
    <property type="protein sequence ID" value="CDR02976.1"/>
    <property type="molecule type" value="Genomic_DNA"/>
</dbReference>
<evidence type="ECO:0000256" key="1">
    <source>
        <dbReference type="SAM" id="MobiDB-lite"/>
    </source>
</evidence>